<dbReference type="InterPro" id="IPR024992">
    <property type="entry name" value="DUF3891"/>
</dbReference>
<evidence type="ECO:0000313" key="2">
    <source>
        <dbReference type="Proteomes" id="UP000679725"/>
    </source>
</evidence>
<dbReference type="RefSeq" id="WP_215232703.1">
    <property type="nucleotide sequence ID" value="NZ_CAJRAU010000002.1"/>
</dbReference>
<gene>
    <name evidence="1" type="ORF">DYBT9623_01292</name>
</gene>
<protein>
    <recommendedName>
        <fullName evidence="3">DUF3891 family protein</fullName>
    </recommendedName>
</protein>
<reference evidence="1 2" key="1">
    <citation type="submission" date="2021-04" db="EMBL/GenBank/DDBJ databases">
        <authorList>
            <person name="Rodrigo-Torres L."/>
            <person name="Arahal R. D."/>
            <person name="Lucena T."/>
        </authorList>
    </citation>
    <scope>NUCLEOTIDE SEQUENCE [LARGE SCALE GENOMIC DNA]</scope>
    <source>
        <strain evidence="1 2">CECT 9623</strain>
    </source>
</reference>
<dbReference type="EMBL" id="CAJRAU010000002">
    <property type="protein sequence ID" value="CAG5068561.1"/>
    <property type="molecule type" value="Genomic_DNA"/>
</dbReference>
<name>A0ABN7R908_9BACT</name>
<sequence length="239" mass="27095">MIVNYTEDGWSIVLQRSHGLLAGQICAHWKKNRQPVRWVETMIATTEHDDVSNELEADDLLNENGGPKNFKTNKFDSADCDSLLARAIEKGLYIALLISRHMLFLYESDPAAKSYCKNLKELEKKWIKQAGTTAKEISESYELLEFCDAMSLLICQGLQQPEQRRIEISNGPDGVTYTLSEAKNGDLIVSPWPFEQDSITVNYEARNVNQLSFKDAAEFRKILQDTDVTQRALTISKEG</sequence>
<dbReference type="Proteomes" id="UP000679725">
    <property type="component" value="Unassembled WGS sequence"/>
</dbReference>
<organism evidence="1 2">
    <name type="scientific">Dyadobacter linearis</name>
    <dbReference type="NCBI Taxonomy" id="2823330"/>
    <lineage>
        <taxon>Bacteria</taxon>
        <taxon>Pseudomonadati</taxon>
        <taxon>Bacteroidota</taxon>
        <taxon>Cytophagia</taxon>
        <taxon>Cytophagales</taxon>
        <taxon>Spirosomataceae</taxon>
        <taxon>Dyadobacter</taxon>
    </lineage>
</organism>
<comment type="caution">
    <text evidence="1">The sequence shown here is derived from an EMBL/GenBank/DDBJ whole genome shotgun (WGS) entry which is preliminary data.</text>
</comment>
<keyword evidence="2" id="KW-1185">Reference proteome</keyword>
<evidence type="ECO:0000313" key="1">
    <source>
        <dbReference type="EMBL" id="CAG5068561.1"/>
    </source>
</evidence>
<dbReference type="Pfam" id="PF13030">
    <property type="entry name" value="DUF3891"/>
    <property type="match status" value="1"/>
</dbReference>
<proteinExistence type="predicted"/>
<accession>A0ABN7R908</accession>
<evidence type="ECO:0008006" key="3">
    <source>
        <dbReference type="Google" id="ProtNLM"/>
    </source>
</evidence>